<dbReference type="GO" id="GO:0036064">
    <property type="term" value="C:ciliary basal body"/>
    <property type="evidence" value="ECO:0007669"/>
    <property type="project" value="TreeGrafter"/>
</dbReference>
<name>F0W7Y2_9STRA</name>
<comment type="similarity">
    <text evidence="3">Belongs to the BBS5 family.</text>
</comment>
<evidence type="ECO:0000256" key="4">
    <source>
        <dbReference type="ARBA" id="ARBA00022475"/>
    </source>
</evidence>
<dbReference type="PANTHER" id="PTHR21351:SF0">
    <property type="entry name" value="BARDET-BIEDL SYNDROME 5 PROTEIN"/>
    <property type="match status" value="1"/>
</dbReference>
<dbReference type="Pfam" id="PF07289">
    <property type="entry name" value="BBL5"/>
    <property type="match status" value="1"/>
</dbReference>
<dbReference type="GO" id="GO:0034464">
    <property type="term" value="C:BBSome"/>
    <property type="evidence" value="ECO:0007669"/>
    <property type="project" value="InterPro"/>
</dbReference>
<dbReference type="AlphaFoldDB" id="F0W7Y2"/>
<dbReference type="GO" id="GO:0060271">
    <property type="term" value="P:cilium assembly"/>
    <property type="evidence" value="ECO:0007669"/>
    <property type="project" value="TreeGrafter"/>
</dbReference>
<gene>
    <name evidence="11" type="primary">AlNc14C32G2932</name>
    <name evidence="11" type="ORF">ALNC14_033780</name>
</gene>
<keyword evidence="5" id="KW-0963">Cytoplasm</keyword>
<comment type="subcellular location">
    <subcellularLocation>
        <location evidence="1">Cell projection</location>
        <location evidence="1">Cilium membrane</location>
    </subcellularLocation>
    <subcellularLocation>
        <location evidence="2">Cytoplasm</location>
        <location evidence="2">Cytoskeleton</location>
        <location evidence="2">Microtubule organizing center</location>
        <location evidence="2">Centrosome</location>
        <location evidence="2">Centriolar satellite</location>
    </subcellularLocation>
</comment>
<keyword evidence="7" id="KW-0472">Membrane</keyword>
<feature type="domain" description="BBSome complex member BBS5 PH" evidence="10">
    <location>
        <begin position="33"/>
        <end position="86"/>
    </location>
</feature>
<sequence length="345" mass="38725">MSSFISDAKFSTWQDRQICFDLSRNGLQLRKGEVLIDSINSVEDTKGNNGERGSLEITNLRILWASHKSRANLSIGFQCVSSLRIRNASSKLRGHTQALFVMTKYGTSTFEFIFTSLVKASPRLFTTIQAVFRSYETSKLYRDLKLRGGIIREKELVLLPQEEIYTRVSGVWNLSSDQGNLGSLLITNVRIVWHATLAENFNVSIPFIQLHSACIRKSKFGLALVLETSAGSGGYVLGFQIEPSEKLESVFQELERLHSIFYKSPIFGVEFDLEEAAPLEGIKQPRIMDDCEIEQTISGSMDVLAAYHTTLKAHENRPISCSMELGLAMECIPNGFTLLDLWHVA</sequence>
<evidence type="ECO:0000256" key="8">
    <source>
        <dbReference type="ARBA" id="ARBA00023212"/>
    </source>
</evidence>
<protein>
    <submittedName>
        <fullName evidence="11">BardetBiedl syndrome 5 protein putative</fullName>
    </submittedName>
</protein>
<organism evidence="11">
    <name type="scientific">Albugo laibachii Nc14</name>
    <dbReference type="NCBI Taxonomy" id="890382"/>
    <lineage>
        <taxon>Eukaryota</taxon>
        <taxon>Sar</taxon>
        <taxon>Stramenopiles</taxon>
        <taxon>Oomycota</taxon>
        <taxon>Peronosporomycetes</taxon>
        <taxon>Albuginales</taxon>
        <taxon>Albuginaceae</taxon>
        <taxon>Albugo</taxon>
    </lineage>
</organism>
<dbReference type="HOGENOM" id="CLU_052113_0_0_1"/>
<dbReference type="InterPro" id="IPR030804">
    <property type="entry name" value="BBS5/fem-3"/>
</dbReference>
<feature type="domain" description="BBSome complex member BBS5 PH" evidence="10">
    <location>
        <begin position="162"/>
        <end position="216"/>
    </location>
</feature>
<dbReference type="EMBL" id="FR824077">
    <property type="protein sequence ID" value="CCA17235.1"/>
    <property type="molecule type" value="Genomic_DNA"/>
</dbReference>
<dbReference type="GO" id="GO:0032266">
    <property type="term" value="F:phosphatidylinositol-3-phosphate binding"/>
    <property type="evidence" value="ECO:0007669"/>
    <property type="project" value="TreeGrafter"/>
</dbReference>
<dbReference type="PANTHER" id="PTHR21351">
    <property type="entry name" value="BARDET-BIEDL SYNDROME PROTEIN 5"/>
    <property type="match status" value="1"/>
</dbReference>
<evidence type="ECO:0000256" key="3">
    <source>
        <dbReference type="ARBA" id="ARBA00005822"/>
    </source>
</evidence>
<accession>F0W7Y2</accession>
<evidence type="ECO:0000259" key="10">
    <source>
        <dbReference type="SMART" id="SM00683"/>
    </source>
</evidence>
<proteinExistence type="inferred from homology"/>
<keyword evidence="6" id="KW-0969">Cilium</keyword>
<evidence type="ECO:0000256" key="1">
    <source>
        <dbReference type="ARBA" id="ARBA00004309"/>
    </source>
</evidence>
<dbReference type="InterPro" id="IPR014003">
    <property type="entry name" value="BBS5_PH"/>
</dbReference>
<dbReference type="InterPro" id="IPR006606">
    <property type="entry name" value="BBL5"/>
</dbReference>
<dbReference type="PIRSF" id="PIRSF010072">
    <property type="entry name" value="DUF1448"/>
    <property type="match status" value="1"/>
</dbReference>
<keyword evidence="4" id="KW-1003">Cell membrane</keyword>
<keyword evidence="8" id="KW-0206">Cytoskeleton</keyword>
<evidence type="ECO:0000256" key="5">
    <source>
        <dbReference type="ARBA" id="ARBA00022490"/>
    </source>
</evidence>
<evidence type="ECO:0000256" key="2">
    <source>
        <dbReference type="ARBA" id="ARBA00004607"/>
    </source>
</evidence>
<dbReference type="GO" id="GO:0034451">
    <property type="term" value="C:centriolar satellite"/>
    <property type="evidence" value="ECO:0007669"/>
    <property type="project" value="UniProtKB-SubCell"/>
</dbReference>
<evidence type="ECO:0000256" key="7">
    <source>
        <dbReference type="ARBA" id="ARBA00023136"/>
    </source>
</evidence>
<reference evidence="11" key="1">
    <citation type="journal article" date="2011" name="PLoS Biol.">
        <title>Gene gain and loss during evolution of obligate parasitism in the white rust pathogen of Arabidopsis thaliana.</title>
        <authorList>
            <person name="Kemen E."/>
            <person name="Gardiner A."/>
            <person name="Schultz-Larsen T."/>
            <person name="Kemen A.C."/>
            <person name="Balmuth A.L."/>
            <person name="Robert-Seilaniantz A."/>
            <person name="Bailey K."/>
            <person name="Holub E."/>
            <person name="Studholme D.J."/>
            <person name="Maclean D."/>
            <person name="Jones J.D."/>
        </authorList>
    </citation>
    <scope>NUCLEOTIDE SEQUENCE</scope>
</reference>
<keyword evidence="9" id="KW-0966">Cell projection</keyword>
<evidence type="ECO:0000256" key="6">
    <source>
        <dbReference type="ARBA" id="ARBA00023069"/>
    </source>
</evidence>
<dbReference type="GO" id="GO:0060170">
    <property type="term" value="C:ciliary membrane"/>
    <property type="evidence" value="ECO:0007669"/>
    <property type="project" value="UniProtKB-SubCell"/>
</dbReference>
<dbReference type="SMART" id="SM00683">
    <property type="entry name" value="DM16"/>
    <property type="match status" value="2"/>
</dbReference>
<evidence type="ECO:0000256" key="9">
    <source>
        <dbReference type="ARBA" id="ARBA00023273"/>
    </source>
</evidence>
<evidence type="ECO:0000313" key="11">
    <source>
        <dbReference type="EMBL" id="CCA17235.1"/>
    </source>
</evidence>
<reference evidence="11" key="2">
    <citation type="submission" date="2011-02" db="EMBL/GenBank/DDBJ databases">
        <authorList>
            <person name="MacLean D."/>
        </authorList>
    </citation>
    <scope>NUCLEOTIDE SEQUENCE</scope>
</reference>